<dbReference type="InterPro" id="IPR013249">
    <property type="entry name" value="RNA_pol_sigma70_r4_t2"/>
</dbReference>
<keyword evidence="5" id="KW-0804">Transcription</keyword>
<proteinExistence type="inferred from homology"/>
<evidence type="ECO:0008006" key="11">
    <source>
        <dbReference type="Google" id="ProtNLM"/>
    </source>
</evidence>
<keyword evidence="10" id="KW-1185">Reference proteome</keyword>
<feature type="region of interest" description="Disordered" evidence="6">
    <location>
        <begin position="186"/>
        <end position="205"/>
    </location>
</feature>
<evidence type="ECO:0000259" key="8">
    <source>
        <dbReference type="Pfam" id="PF08281"/>
    </source>
</evidence>
<dbReference type="RefSeq" id="WP_120464164.1">
    <property type="nucleotide sequence ID" value="NZ_BMIW01000043.1"/>
</dbReference>
<evidence type="ECO:0000313" key="9">
    <source>
        <dbReference type="EMBL" id="GGG15859.1"/>
    </source>
</evidence>
<comment type="caution">
    <text evidence="9">The sequence shown here is derived from an EMBL/GenBank/DDBJ whole genome shotgun (WGS) entry which is preliminary data.</text>
</comment>
<dbReference type="NCBIfam" id="TIGR02937">
    <property type="entry name" value="sigma70-ECF"/>
    <property type="match status" value="1"/>
</dbReference>
<reference evidence="10" key="1">
    <citation type="journal article" date="2019" name="Int. J. Syst. Evol. Microbiol.">
        <title>The Global Catalogue of Microorganisms (GCM) 10K type strain sequencing project: providing services to taxonomists for standard genome sequencing and annotation.</title>
        <authorList>
            <consortium name="The Broad Institute Genomics Platform"/>
            <consortium name="The Broad Institute Genome Sequencing Center for Infectious Disease"/>
            <person name="Wu L."/>
            <person name="Ma J."/>
        </authorList>
    </citation>
    <scope>NUCLEOTIDE SEQUENCE [LARGE SCALE GENOMIC DNA]</scope>
    <source>
        <strain evidence="10">CGMCC 1.15420</strain>
    </source>
</reference>
<dbReference type="InterPro" id="IPR036388">
    <property type="entry name" value="WH-like_DNA-bd_sf"/>
</dbReference>
<dbReference type="InterPro" id="IPR013324">
    <property type="entry name" value="RNA_pol_sigma_r3/r4-like"/>
</dbReference>
<accession>A0ABQ1W6A8</accession>
<protein>
    <recommendedName>
        <fullName evidence="11">RNA polymerase subunit sigma-24</fullName>
    </recommendedName>
</protein>
<dbReference type="SUPFAM" id="SSF88946">
    <property type="entry name" value="Sigma2 domain of RNA polymerase sigma factors"/>
    <property type="match status" value="1"/>
</dbReference>
<sequence>MRRGIAMERDQKVEAKEAFPEWIQEHQQALQKYCRSLTGSVWEGDDLAQETWMKVWAYVQVRSAAQQTDISRAFLYRTARNAWIDQGRRKRLDMVSMPMEPEQMQMNGYPREDSYQPPYDHSALHHIMERLIQGFTPEQRTVFLLIDGLKFTSREVSGMLNMTEGAVKALLHRSRVKLRALKPLVTPVSQDDPKGPTKGPHRPYPALQVDESTVYAYIKAFSEQDALALLQLMNEGSHDVLPAIQYVHNENSSQANSAEMKATGLLSHYDFMCSMVA</sequence>
<dbReference type="PANTHER" id="PTHR43133:SF8">
    <property type="entry name" value="RNA POLYMERASE SIGMA FACTOR HI_1459-RELATED"/>
    <property type="match status" value="1"/>
</dbReference>
<dbReference type="Pfam" id="PF04542">
    <property type="entry name" value="Sigma70_r2"/>
    <property type="match status" value="1"/>
</dbReference>
<feature type="domain" description="RNA polymerase sigma factor 70 region 4 type 2" evidence="8">
    <location>
        <begin position="127"/>
        <end position="178"/>
    </location>
</feature>
<dbReference type="EMBL" id="BMIW01000043">
    <property type="protein sequence ID" value="GGG15859.1"/>
    <property type="molecule type" value="Genomic_DNA"/>
</dbReference>
<dbReference type="Pfam" id="PF08281">
    <property type="entry name" value="Sigma70_r4_2"/>
    <property type="match status" value="1"/>
</dbReference>
<dbReference type="CDD" id="cd06171">
    <property type="entry name" value="Sigma70_r4"/>
    <property type="match status" value="1"/>
</dbReference>
<dbReference type="InterPro" id="IPR039425">
    <property type="entry name" value="RNA_pol_sigma-70-like"/>
</dbReference>
<comment type="similarity">
    <text evidence="1">Belongs to the sigma-70 factor family. ECF subfamily.</text>
</comment>
<dbReference type="Gene3D" id="1.10.10.10">
    <property type="entry name" value="Winged helix-like DNA-binding domain superfamily/Winged helix DNA-binding domain"/>
    <property type="match status" value="1"/>
</dbReference>
<name>A0ABQ1W6A8_9BACL</name>
<dbReference type="Gene3D" id="1.10.1740.10">
    <property type="match status" value="1"/>
</dbReference>
<dbReference type="PANTHER" id="PTHR43133">
    <property type="entry name" value="RNA POLYMERASE ECF-TYPE SIGMA FACTO"/>
    <property type="match status" value="1"/>
</dbReference>
<dbReference type="SUPFAM" id="SSF88659">
    <property type="entry name" value="Sigma3 and sigma4 domains of RNA polymerase sigma factors"/>
    <property type="match status" value="1"/>
</dbReference>
<dbReference type="Proteomes" id="UP000608420">
    <property type="component" value="Unassembled WGS sequence"/>
</dbReference>
<evidence type="ECO:0000256" key="6">
    <source>
        <dbReference type="SAM" id="MobiDB-lite"/>
    </source>
</evidence>
<dbReference type="InterPro" id="IPR013325">
    <property type="entry name" value="RNA_pol_sigma_r2"/>
</dbReference>
<evidence type="ECO:0000313" key="10">
    <source>
        <dbReference type="Proteomes" id="UP000608420"/>
    </source>
</evidence>
<evidence type="ECO:0000256" key="3">
    <source>
        <dbReference type="ARBA" id="ARBA00023082"/>
    </source>
</evidence>
<organism evidence="9 10">
    <name type="scientific">Paenibacillus aceti</name>
    <dbReference type="NCBI Taxonomy" id="1820010"/>
    <lineage>
        <taxon>Bacteria</taxon>
        <taxon>Bacillati</taxon>
        <taxon>Bacillota</taxon>
        <taxon>Bacilli</taxon>
        <taxon>Bacillales</taxon>
        <taxon>Paenibacillaceae</taxon>
        <taxon>Paenibacillus</taxon>
    </lineage>
</organism>
<dbReference type="InterPro" id="IPR014284">
    <property type="entry name" value="RNA_pol_sigma-70_dom"/>
</dbReference>
<evidence type="ECO:0000259" key="7">
    <source>
        <dbReference type="Pfam" id="PF04542"/>
    </source>
</evidence>
<evidence type="ECO:0000256" key="2">
    <source>
        <dbReference type="ARBA" id="ARBA00023015"/>
    </source>
</evidence>
<keyword evidence="3" id="KW-0731">Sigma factor</keyword>
<keyword evidence="4" id="KW-0238">DNA-binding</keyword>
<dbReference type="InterPro" id="IPR007627">
    <property type="entry name" value="RNA_pol_sigma70_r2"/>
</dbReference>
<evidence type="ECO:0000256" key="1">
    <source>
        <dbReference type="ARBA" id="ARBA00010641"/>
    </source>
</evidence>
<keyword evidence="2" id="KW-0805">Transcription regulation</keyword>
<feature type="domain" description="RNA polymerase sigma-70 region 2" evidence="7">
    <location>
        <begin position="23"/>
        <end position="91"/>
    </location>
</feature>
<evidence type="ECO:0000256" key="5">
    <source>
        <dbReference type="ARBA" id="ARBA00023163"/>
    </source>
</evidence>
<gene>
    <name evidence="9" type="ORF">GCM10010913_42320</name>
</gene>
<evidence type="ECO:0000256" key="4">
    <source>
        <dbReference type="ARBA" id="ARBA00023125"/>
    </source>
</evidence>